<evidence type="ECO:0000313" key="3">
    <source>
        <dbReference type="EMBL" id="GCE22272.1"/>
    </source>
</evidence>
<dbReference type="FunFam" id="3.40.50.720:FF:000084">
    <property type="entry name" value="Short-chain dehydrogenase reductase"/>
    <property type="match status" value="1"/>
</dbReference>
<gene>
    <name evidence="3" type="ORF">KDK_60720</name>
</gene>
<dbReference type="OrthoDB" id="153550at2"/>
<dbReference type="Gene3D" id="3.40.50.720">
    <property type="entry name" value="NAD(P)-binding Rossmann-like Domain"/>
    <property type="match status" value="1"/>
</dbReference>
<dbReference type="GO" id="GO:0016616">
    <property type="term" value="F:oxidoreductase activity, acting on the CH-OH group of donors, NAD or NADP as acceptor"/>
    <property type="evidence" value="ECO:0007669"/>
    <property type="project" value="TreeGrafter"/>
</dbReference>
<dbReference type="AlphaFoldDB" id="A0A402AT59"/>
<name>A0A402AT59_9CHLR</name>
<reference evidence="4" key="1">
    <citation type="submission" date="2018-12" db="EMBL/GenBank/DDBJ databases">
        <title>Tengunoibacter tsumagoiensis gen. nov., sp. nov., Dictyobacter kobayashii sp. nov., D. alpinus sp. nov., and D. joshuensis sp. nov. and description of Dictyobacteraceae fam. nov. within the order Ktedonobacterales isolated from Tengu-no-mugimeshi.</title>
        <authorList>
            <person name="Wang C.M."/>
            <person name="Zheng Y."/>
            <person name="Sakai Y."/>
            <person name="Toyoda A."/>
            <person name="Minakuchi Y."/>
            <person name="Abe K."/>
            <person name="Yokota A."/>
            <person name="Yabe S."/>
        </authorList>
    </citation>
    <scope>NUCLEOTIDE SEQUENCE [LARGE SCALE GENOMIC DNA]</scope>
    <source>
        <strain evidence="4">Uno11</strain>
    </source>
</reference>
<dbReference type="RefSeq" id="WP_126554922.1">
    <property type="nucleotide sequence ID" value="NZ_BIFS01000002.1"/>
</dbReference>
<comment type="similarity">
    <text evidence="1">Belongs to the short-chain dehydrogenases/reductases (SDR) family.</text>
</comment>
<dbReference type="PRINTS" id="PR00080">
    <property type="entry name" value="SDRFAMILY"/>
</dbReference>
<keyword evidence="2" id="KW-0560">Oxidoreductase</keyword>
<dbReference type="PRINTS" id="PR00081">
    <property type="entry name" value="GDHRDH"/>
</dbReference>
<dbReference type="NCBIfam" id="NF005559">
    <property type="entry name" value="PRK07231.1"/>
    <property type="match status" value="1"/>
</dbReference>
<dbReference type="EMBL" id="BIFS01000002">
    <property type="protein sequence ID" value="GCE22272.1"/>
    <property type="molecule type" value="Genomic_DNA"/>
</dbReference>
<sequence length="254" mass="27239">MRLQNKVALITGSARGMGRAAAELFAREGASIILTDIAEQEGIEAAQSIQAAGGKAIFVPANVAAAKDVQHLVETGISTFGAIDILYNNAGIMPAADTSVIDTSEETWDHIMAVNLKSTFLCCKYTLPYMVKQQHGSIINISSMVVFLGSTVPQEAYGVSKGGLLALTKSLAVQYGPAGIRCNAICPGPINTGLLDHLWTSEEERNRRLTRIPLGRFGLINDIIYFALYLASDESSWTTGTWMTIDGGISSNYF</sequence>
<organism evidence="3 4">
    <name type="scientific">Dictyobacter kobayashii</name>
    <dbReference type="NCBI Taxonomy" id="2014872"/>
    <lineage>
        <taxon>Bacteria</taxon>
        <taxon>Bacillati</taxon>
        <taxon>Chloroflexota</taxon>
        <taxon>Ktedonobacteria</taxon>
        <taxon>Ktedonobacterales</taxon>
        <taxon>Dictyobacteraceae</taxon>
        <taxon>Dictyobacter</taxon>
    </lineage>
</organism>
<evidence type="ECO:0000256" key="1">
    <source>
        <dbReference type="ARBA" id="ARBA00006484"/>
    </source>
</evidence>
<accession>A0A402AT59</accession>
<comment type="caution">
    <text evidence="3">The sequence shown here is derived from an EMBL/GenBank/DDBJ whole genome shotgun (WGS) entry which is preliminary data.</text>
</comment>
<evidence type="ECO:0000256" key="2">
    <source>
        <dbReference type="ARBA" id="ARBA00023002"/>
    </source>
</evidence>
<protein>
    <submittedName>
        <fullName evidence="3">3-oxoacyl-ACP reductase</fullName>
    </submittedName>
</protein>
<dbReference type="Proteomes" id="UP000287188">
    <property type="component" value="Unassembled WGS sequence"/>
</dbReference>
<dbReference type="InterPro" id="IPR002347">
    <property type="entry name" value="SDR_fam"/>
</dbReference>
<dbReference type="PANTHER" id="PTHR42760">
    <property type="entry name" value="SHORT-CHAIN DEHYDROGENASES/REDUCTASES FAMILY MEMBER"/>
    <property type="match status" value="1"/>
</dbReference>
<dbReference type="PANTHER" id="PTHR42760:SF115">
    <property type="entry name" value="3-OXOACYL-[ACYL-CARRIER-PROTEIN] REDUCTASE FABG"/>
    <property type="match status" value="1"/>
</dbReference>
<proteinExistence type="inferred from homology"/>
<dbReference type="InterPro" id="IPR036291">
    <property type="entry name" value="NAD(P)-bd_dom_sf"/>
</dbReference>
<dbReference type="CDD" id="cd05233">
    <property type="entry name" value="SDR_c"/>
    <property type="match status" value="1"/>
</dbReference>
<dbReference type="SUPFAM" id="SSF51735">
    <property type="entry name" value="NAD(P)-binding Rossmann-fold domains"/>
    <property type="match status" value="1"/>
</dbReference>
<dbReference type="Pfam" id="PF13561">
    <property type="entry name" value="adh_short_C2"/>
    <property type="match status" value="1"/>
</dbReference>
<evidence type="ECO:0000313" key="4">
    <source>
        <dbReference type="Proteomes" id="UP000287188"/>
    </source>
</evidence>
<keyword evidence="4" id="KW-1185">Reference proteome</keyword>